<accession>A0ABN9HDH8</accession>
<organism evidence="1 2">
    <name type="scientific">Staurois parvus</name>
    <dbReference type="NCBI Taxonomy" id="386267"/>
    <lineage>
        <taxon>Eukaryota</taxon>
        <taxon>Metazoa</taxon>
        <taxon>Chordata</taxon>
        <taxon>Craniata</taxon>
        <taxon>Vertebrata</taxon>
        <taxon>Euteleostomi</taxon>
        <taxon>Amphibia</taxon>
        <taxon>Batrachia</taxon>
        <taxon>Anura</taxon>
        <taxon>Neobatrachia</taxon>
        <taxon>Ranoidea</taxon>
        <taxon>Ranidae</taxon>
        <taxon>Staurois</taxon>
    </lineage>
</organism>
<comment type="caution">
    <text evidence="1">The sequence shown here is derived from an EMBL/GenBank/DDBJ whole genome shotgun (WGS) entry which is preliminary data.</text>
</comment>
<reference evidence="1" key="1">
    <citation type="submission" date="2023-05" db="EMBL/GenBank/DDBJ databases">
        <authorList>
            <person name="Stuckert A."/>
        </authorList>
    </citation>
    <scope>NUCLEOTIDE SEQUENCE</scope>
</reference>
<evidence type="ECO:0000313" key="2">
    <source>
        <dbReference type="Proteomes" id="UP001162483"/>
    </source>
</evidence>
<gene>
    <name evidence="1" type="ORF">SPARVUS_LOCUS15897288</name>
</gene>
<proteinExistence type="predicted"/>
<sequence>MGPFFTYGGFARFFNHLFWQEVHRLVVSITTLPLALSPAQFLLHHSSLPRAQYFKSLAMHMINAARLCIPVLWGSTRNALPLYMNGSPEWVKTADMENWLRLLLDTPTKFSHVWACWTHFLTTPEYRSLIDQSV</sequence>
<dbReference type="EMBL" id="CATNWA010020776">
    <property type="protein sequence ID" value="CAI9619856.1"/>
    <property type="molecule type" value="Genomic_DNA"/>
</dbReference>
<protein>
    <submittedName>
        <fullName evidence="1">Uncharacterized protein</fullName>
    </submittedName>
</protein>
<keyword evidence="2" id="KW-1185">Reference proteome</keyword>
<name>A0ABN9HDH8_9NEOB</name>
<evidence type="ECO:0000313" key="1">
    <source>
        <dbReference type="EMBL" id="CAI9619856.1"/>
    </source>
</evidence>
<dbReference type="Proteomes" id="UP001162483">
    <property type="component" value="Unassembled WGS sequence"/>
</dbReference>